<reference evidence="2" key="1">
    <citation type="submission" date="2015-07" db="EMBL/GenBank/DDBJ databases">
        <title>Draft Genome Sequence of Roseovarius tolerans EL-164, a producer of N-Acylated Alanine Methyl Esters (NAMEs).</title>
        <authorList>
            <person name="Voget S."/>
            <person name="Bruns H."/>
            <person name="Wagner-Doebler I."/>
            <person name="Schulz S."/>
            <person name="Daniel R."/>
        </authorList>
    </citation>
    <scope>NUCLEOTIDE SEQUENCE [LARGE SCALE GENOMIC DNA]</scope>
    <source>
        <strain evidence="2">EL-164</strain>
    </source>
</reference>
<organism evidence="1 2">
    <name type="scientific">Roseovarius tolerans</name>
    <dbReference type="NCBI Taxonomy" id="74031"/>
    <lineage>
        <taxon>Bacteria</taxon>
        <taxon>Pseudomonadati</taxon>
        <taxon>Pseudomonadota</taxon>
        <taxon>Alphaproteobacteria</taxon>
        <taxon>Rhodobacterales</taxon>
        <taxon>Roseobacteraceae</taxon>
        <taxon>Roseovarius</taxon>
    </lineage>
</organism>
<gene>
    <name evidence="1" type="ORF">ROTO_37150</name>
</gene>
<dbReference type="OrthoDB" id="7855144at2"/>
<comment type="caution">
    <text evidence="1">The sequence shown here is derived from an EMBL/GenBank/DDBJ whole genome shotgun (WGS) entry which is preliminary data.</text>
</comment>
<evidence type="ECO:0000313" key="1">
    <source>
        <dbReference type="EMBL" id="KNX39746.1"/>
    </source>
</evidence>
<dbReference type="Proteomes" id="UP000037046">
    <property type="component" value="Unassembled WGS sequence"/>
</dbReference>
<dbReference type="RefSeq" id="WP_050664500.1">
    <property type="nucleotide sequence ID" value="NZ_CP118494.1"/>
</dbReference>
<dbReference type="PATRIC" id="fig|74031.6.peg.3823"/>
<protein>
    <submittedName>
        <fullName evidence="1">Uncharacterized protein</fullName>
    </submittedName>
</protein>
<evidence type="ECO:0000313" key="2">
    <source>
        <dbReference type="Proteomes" id="UP000037046"/>
    </source>
</evidence>
<dbReference type="AlphaFoldDB" id="A0A0L6CPS3"/>
<name>A0A0L6CPS3_9RHOB</name>
<keyword evidence="2" id="KW-1185">Reference proteome</keyword>
<proteinExistence type="predicted"/>
<accession>A0A0L6CPS3</accession>
<dbReference type="EMBL" id="LGVV01000117">
    <property type="protein sequence ID" value="KNX39746.1"/>
    <property type="molecule type" value="Genomic_DNA"/>
</dbReference>
<sequence length="267" mass="28877">MTTAIDANGYAVPTPTDNLTTDNELGFSARDVHSEKIAKGYYHTADSYIPDEQIDNNPEVVIRDGSRQHANGEYQPGDLVVIGGMEIAYEDAASLGLLKGETLSTPADNFMSDAENTRAELQQAQQQDTRPEAAQLLEAQLKVAVGEGNADAALATFQNDIVYNGEIGEEGFAFAQERLGMSEQSVASLYEDMRDTGDGVMAQYMETGDGLGAERVEFLADKAFNGNQKEQAIVRNLWFMAATGKLSAKDAAEAFDFLYAPYAEAEA</sequence>